<keyword evidence="2" id="KW-1185">Reference proteome</keyword>
<evidence type="ECO:0000313" key="1">
    <source>
        <dbReference type="EMBL" id="KAJ4973596.1"/>
    </source>
</evidence>
<accession>A0A9Q0KNV3</accession>
<name>A0A9Q0KNV3_9MAGN</name>
<dbReference type="EMBL" id="JAMYWD010000004">
    <property type="protein sequence ID" value="KAJ4973596.1"/>
    <property type="molecule type" value="Genomic_DNA"/>
</dbReference>
<sequence>MRWPPCAMCCGSWPKPCGCPWQLLHGPRLAPLCCHVVAPNEPPPCCPMCAVAWPYGLWCRVALWCFMAPTPMAVSCSMVVPCGAALPPHMAHTLSPLSLSLDYHIYTNNSSDNSGSTSQIQIVINSAYVPQDSSESNPENDVPDVPEDDILLMLGNVSASGNSSAIQTASVNNDISNNASVTVLIQSENHTLPASTPFSTYFFF</sequence>
<organism evidence="1 2">
    <name type="scientific">Protea cynaroides</name>
    <dbReference type="NCBI Taxonomy" id="273540"/>
    <lineage>
        <taxon>Eukaryota</taxon>
        <taxon>Viridiplantae</taxon>
        <taxon>Streptophyta</taxon>
        <taxon>Embryophyta</taxon>
        <taxon>Tracheophyta</taxon>
        <taxon>Spermatophyta</taxon>
        <taxon>Magnoliopsida</taxon>
        <taxon>Proteales</taxon>
        <taxon>Proteaceae</taxon>
        <taxon>Protea</taxon>
    </lineage>
</organism>
<gene>
    <name evidence="1" type="ORF">NE237_006770</name>
</gene>
<dbReference type="Proteomes" id="UP001141806">
    <property type="component" value="Unassembled WGS sequence"/>
</dbReference>
<comment type="caution">
    <text evidence="1">The sequence shown here is derived from an EMBL/GenBank/DDBJ whole genome shotgun (WGS) entry which is preliminary data.</text>
</comment>
<dbReference type="AlphaFoldDB" id="A0A9Q0KNV3"/>
<evidence type="ECO:0000313" key="2">
    <source>
        <dbReference type="Proteomes" id="UP001141806"/>
    </source>
</evidence>
<protein>
    <submittedName>
        <fullName evidence="1">Uncharacterized protein</fullName>
    </submittedName>
</protein>
<reference evidence="1" key="1">
    <citation type="journal article" date="2023" name="Plant J.">
        <title>The genome of the king protea, Protea cynaroides.</title>
        <authorList>
            <person name="Chang J."/>
            <person name="Duong T.A."/>
            <person name="Schoeman C."/>
            <person name="Ma X."/>
            <person name="Roodt D."/>
            <person name="Barker N."/>
            <person name="Li Z."/>
            <person name="Van de Peer Y."/>
            <person name="Mizrachi E."/>
        </authorList>
    </citation>
    <scope>NUCLEOTIDE SEQUENCE</scope>
    <source>
        <tissue evidence="1">Young leaves</tissue>
    </source>
</reference>
<proteinExistence type="predicted"/>